<dbReference type="InterPro" id="IPR003439">
    <property type="entry name" value="ABC_transporter-like_ATP-bd"/>
</dbReference>
<dbReference type="PROSITE" id="PS50893">
    <property type="entry name" value="ABC_TRANSPORTER_2"/>
    <property type="match status" value="1"/>
</dbReference>
<dbReference type="Gene3D" id="3.40.50.300">
    <property type="entry name" value="P-loop containing nucleotide triphosphate hydrolases"/>
    <property type="match status" value="1"/>
</dbReference>
<comment type="catalytic activity">
    <reaction evidence="16">
        <text>Ni(2+)(out) + ATP + H2O = Ni(2+)(in) + ADP + phosphate + H(+)</text>
        <dbReference type="Rhea" id="RHEA:15557"/>
        <dbReference type="ChEBI" id="CHEBI:15377"/>
        <dbReference type="ChEBI" id="CHEBI:15378"/>
        <dbReference type="ChEBI" id="CHEBI:30616"/>
        <dbReference type="ChEBI" id="CHEBI:43474"/>
        <dbReference type="ChEBI" id="CHEBI:49786"/>
        <dbReference type="ChEBI" id="CHEBI:456216"/>
        <dbReference type="EC" id="7.2.2.11"/>
    </reaction>
    <physiologicalReaction direction="left-to-right" evidence="16">
        <dbReference type="Rhea" id="RHEA:15558"/>
    </physiologicalReaction>
</comment>
<dbReference type="GO" id="GO:0015413">
    <property type="term" value="F:ABC-type nickel transporter activity"/>
    <property type="evidence" value="ECO:0007669"/>
    <property type="project" value="UniProtKB-EC"/>
</dbReference>
<dbReference type="GO" id="GO:0015833">
    <property type="term" value="P:peptide transport"/>
    <property type="evidence" value="ECO:0007669"/>
    <property type="project" value="InterPro"/>
</dbReference>
<evidence type="ECO:0000256" key="13">
    <source>
        <dbReference type="ARBA" id="ARBA00038669"/>
    </source>
</evidence>
<evidence type="ECO:0000256" key="7">
    <source>
        <dbReference type="ARBA" id="ARBA00022741"/>
    </source>
</evidence>
<evidence type="ECO:0000256" key="10">
    <source>
        <dbReference type="ARBA" id="ARBA00022989"/>
    </source>
</evidence>
<dbReference type="GeneID" id="90768637"/>
<keyword evidence="4 17" id="KW-0813">Transport</keyword>
<keyword evidence="22" id="KW-1185">Reference proteome</keyword>
<dbReference type="FunFam" id="3.40.50.300:FF:000016">
    <property type="entry name" value="Oligopeptide ABC transporter ATP-binding component"/>
    <property type="match status" value="1"/>
</dbReference>
<feature type="transmembrane region" description="Helical" evidence="17">
    <location>
        <begin position="132"/>
        <end position="152"/>
    </location>
</feature>
<evidence type="ECO:0000256" key="3">
    <source>
        <dbReference type="ARBA" id="ARBA00005417"/>
    </source>
</evidence>
<dbReference type="PANTHER" id="PTHR43297">
    <property type="entry name" value="OLIGOPEPTIDE TRANSPORT ATP-BINDING PROTEIN APPD"/>
    <property type="match status" value="1"/>
</dbReference>
<dbReference type="GO" id="GO:0005886">
    <property type="term" value="C:plasma membrane"/>
    <property type="evidence" value="ECO:0007669"/>
    <property type="project" value="UniProtKB-SubCell"/>
</dbReference>
<proteinExistence type="inferred from homology"/>
<dbReference type="InterPro" id="IPR013563">
    <property type="entry name" value="Oligopep_ABC_C"/>
</dbReference>
<accession>A0A4P6V4S2</accession>
<evidence type="ECO:0000256" key="6">
    <source>
        <dbReference type="ARBA" id="ARBA00022692"/>
    </source>
</evidence>
<dbReference type="PROSITE" id="PS00211">
    <property type="entry name" value="ABC_TRANSPORTER_1"/>
    <property type="match status" value="1"/>
</dbReference>
<dbReference type="KEGG" id="rpod:E0E05_15120"/>
<keyword evidence="6 17" id="KW-0812">Transmembrane</keyword>
<evidence type="ECO:0000313" key="22">
    <source>
        <dbReference type="Proteomes" id="UP000293719"/>
    </source>
</evidence>
<evidence type="ECO:0000256" key="17">
    <source>
        <dbReference type="RuleBase" id="RU363032"/>
    </source>
</evidence>
<dbReference type="SUPFAM" id="SSF52540">
    <property type="entry name" value="P-loop containing nucleoside triphosphate hydrolases"/>
    <property type="match status" value="1"/>
</dbReference>
<evidence type="ECO:0000256" key="5">
    <source>
        <dbReference type="ARBA" id="ARBA00022475"/>
    </source>
</evidence>
<evidence type="ECO:0000256" key="4">
    <source>
        <dbReference type="ARBA" id="ARBA00022448"/>
    </source>
</evidence>
<comment type="subunit">
    <text evidence="13">The complex is composed of two ATP-binding proteins (NikD and NikE), two transmembrane proteins (NikB and NikC) and a solute-binding protein (NikA).</text>
</comment>
<dbReference type="GO" id="GO:0016887">
    <property type="term" value="F:ATP hydrolysis activity"/>
    <property type="evidence" value="ECO:0007669"/>
    <property type="project" value="InterPro"/>
</dbReference>
<feature type="transmembrane region" description="Helical" evidence="17">
    <location>
        <begin position="24"/>
        <end position="51"/>
    </location>
</feature>
<keyword evidence="9" id="KW-1278">Translocase</keyword>
<evidence type="ECO:0000256" key="1">
    <source>
        <dbReference type="ARBA" id="ARBA00004417"/>
    </source>
</evidence>
<dbReference type="PANTHER" id="PTHR43297:SF13">
    <property type="entry name" value="NICKEL ABC TRANSPORTER, ATP-BINDING PROTEIN"/>
    <property type="match status" value="1"/>
</dbReference>
<evidence type="ECO:0000259" key="19">
    <source>
        <dbReference type="PROSITE" id="PS50893"/>
    </source>
</evidence>
<feature type="transmembrane region" description="Helical" evidence="17">
    <location>
        <begin position="255"/>
        <end position="281"/>
    </location>
</feature>
<dbReference type="CDD" id="cd06261">
    <property type="entry name" value="TM_PBP2"/>
    <property type="match status" value="1"/>
</dbReference>
<dbReference type="OrthoDB" id="9815712at2"/>
<feature type="transmembrane region" description="Helical" evidence="17">
    <location>
        <begin position="201"/>
        <end position="226"/>
    </location>
</feature>
<dbReference type="EC" id="7.2.2.11" evidence="14"/>
<keyword evidence="10 17" id="KW-1133">Transmembrane helix</keyword>
<evidence type="ECO:0000256" key="15">
    <source>
        <dbReference type="ARBA" id="ARBA00044143"/>
    </source>
</evidence>
<dbReference type="InterPro" id="IPR050388">
    <property type="entry name" value="ABC_Ni/Peptide_Import"/>
</dbReference>
<comment type="subcellular location">
    <subcellularLocation>
        <location evidence="1">Cell inner membrane</location>
        <topology evidence="1">Peripheral membrane protein</topology>
    </subcellularLocation>
    <subcellularLocation>
        <location evidence="2 17">Cell membrane</location>
        <topology evidence="2 17">Multi-pass membrane protein</topology>
    </subcellularLocation>
</comment>
<comment type="similarity">
    <text evidence="3">Belongs to the ABC transporter superfamily.</text>
</comment>
<feature type="domain" description="ABC transmembrane type-1" evidence="20">
    <location>
        <begin position="92"/>
        <end position="281"/>
    </location>
</feature>
<dbReference type="SMART" id="SM00382">
    <property type="entry name" value="AAA"/>
    <property type="match status" value="1"/>
</dbReference>
<dbReference type="InterPro" id="IPR017871">
    <property type="entry name" value="ABC_transporter-like_CS"/>
</dbReference>
<name>A0A4P6V4S2_9HYPH</name>
<dbReference type="Pfam" id="PF00528">
    <property type="entry name" value="BPD_transp_1"/>
    <property type="match status" value="1"/>
</dbReference>
<dbReference type="RefSeq" id="WP_131617464.1">
    <property type="nucleotide sequence ID" value="NZ_CP036532.1"/>
</dbReference>
<dbReference type="Pfam" id="PF12911">
    <property type="entry name" value="OppC_N"/>
    <property type="match status" value="1"/>
</dbReference>
<keyword evidence="5" id="KW-1003">Cell membrane</keyword>
<dbReference type="InterPro" id="IPR000515">
    <property type="entry name" value="MetI-like"/>
</dbReference>
<gene>
    <name evidence="21" type="ORF">E0E05_15120</name>
</gene>
<evidence type="ECO:0000256" key="8">
    <source>
        <dbReference type="ARBA" id="ARBA00022840"/>
    </source>
</evidence>
<evidence type="ECO:0000256" key="14">
    <source>
        <dbReference type="ARBA" id="ARBA00039098"/>
    </source>
</evidence>
<organism evidence="21 22">
    <name type="scientific">Roseitalea porphyridii</name>
    <dbReference type="NCBI Taxonomy" id="1852022"/>
    <lineage>
        <taxon>Bacteria</taxon>
        <taxon>Pseudomonadati</taxon>
        <taxon>Pseudomonadota</taxon>
        <taxon>Alphaproteobacteria</taxon>
        <taxon>Hyphomicrobiales</taxon>
        <taxon>Ahrensiaceae</taxon>
        <taxon>Roseitalea</taxon>
    </lineage>
</organism>
<dbReference type="GO" id="GO:0005524">
    <property type="term" value="F:ATP binding"/>
    <property type="evidence" value="ECO:0007669"/>
    <property type="project" value="UniProtKB-KW"/>
</dbReference>
<evidence type="ECO:0000313" key="21">
    <source>
        <dbReference type="EMBL" id="QBK31814.1"/>
    </source>
</evidence>
<feature type="domain" description="ABC transporter" evidence="19">
    <location>
        <begin position="325"/>
        <end position="574"/>
    </location>
</feature>
<keyword evidence="8 21" id="KW-0067">ATP-binding</keyword>
<reference evidence="21 22" key="1">
    <citation type="journal article" date="2017" name="Int. J. Syst. Evol. Microbiol.">
        <title>Roseitalea porphyridii gen. nov., sp. nov., isolated from a red alga, and reclassification of Hoeflea suaedae Chung et al. 2013 as Pseudohoeflea suaedae gen. nov., comb. nov.</title>
        <authorList>
            <person name="Hyeon J.W."/>
            <person name="Jeong S.E."/>
            <person name="Baek K."/>
            <person name="Jeon C.O."/>
        </authorList>
    </citation>
    <scope>NUCLEOTIDE SEQUENCE [LARGE SCALE GENOMIC DNA]</scope>
    <source>
        <strain evidence="21 22">MA7-20</strain>
    </source>
</reference>
<comment type="similarity">
    <text evidence="17">Belongs to the binding-protein-dependent transport system permease family.</text>
</comment>
<evidence type="ECO:0000256" key="11">
    <source>
        <dbReference type="ARBA" id="ARBA00023065"/>
    </source>
</evidence>
<dbReference type="CDD" id="cd03257">
    <property type="entry name" value="ABC_NikE_OppD_transporters"/>
    <property type="match status" value="1"/>
</dbReference>
<dbReference type="Pfam" id="PF00005">
    <property type="entry name" value="ABC_tran"/>
    <property type="match status" value="1"/>
</dbReference>
<keyword evidence="11" id="KW-0406">Ion transport</keyword>
<sequence length="646" mass="68201">MTAVESAPIQPARKPSGRPSATRLLLNNTLATAGLVVLAAIVLIALAAPILPLADPDATAPANRLLRPLAEGHLLGTDALGRDILSRLIWGTRVSLAVGISATLIAAFFGSLIGLVAGYAGGRIDTVLMRGIDMVMAFPYILLALAIVAVLGPGLLNALYAIAVVNIPFFARNIRGITLGLARREFVDAARLSGKSHAQILFIEVLPNVLPVIVITMSTTVGWMILETAGLSFLGLGAQPPQADLGSMLGDGRKILFTAPHVSIIPGLMIFVLVMSINLLGDGVRDVLDPRLKSGALSRPVARTAVMREGLVPDVAPDPDAVLDVRDLNTQFRLGGDVYRAVGGVDMRVGKGECLGIVGESGSGKSVSAMSIMGLVPSPPGRITGGVALLEGEDLFSASDARIRQLRGSAVSHVFQDPLSTLHPLFTVGDQLVEAIRAHDPLPKAEAGRKAAELLRIVRIPNPSERMKAYPHELSGGMRQRVCIAMALAHDARVIIADEPTTALDVTVQAQVLSLLDTLRAERDTGILFITHDFGVVSAICDRVAVMYAGRFVETGTTEEILSAPAHPYTAKLIDCVPVLGEPDRRLDAIEGRPPMVNDLPEGCAFAPRCPRAQADCRAAPIGLTELGEGRTVRCIHPLTGDDRDA</sequence>
<evidence type="ECO:0000256" key="16">
    <source>
        <dbReference type="ARBA" id="ARBA00048610"/>
    </source>
</evidence>
<dbReference type="InterPro" id="IPR025966">
    <property type="entry name" value="OppC_N"/>
</dbReference>
<dbReference type="AlphaFoldDB" id="A0A4P6V4S2"/>
<dbReference type="EMBL" id="CP036532">
    <property type="protein sequence ID" value="QBK31814.1"/>
    <property type="molecule type" value="Genomic_DNA"/>
</dbReference>
<keyword evidence="12 17" id="KW-0472">Membrane</keyword>
<feature type="region of interest" description="Disordered" evidence="18">
    <location>
        <begin position="1"/>
        <end position="20"/>
    </location>
</feature>
<dbReference type="InterPro" id="IPR003593">
    <property type="entry name" value="AAA+_ATPase"/>
</dbReference>
<protein>
    <recommendedName>
        <fullName evidence="15">Nickel import system ATP-binding protein NikD</fullName>
        <ecNumber evidence="14">7.2.2.11</ecNumber>
    </recommendedName>
</protein>
<evidence type="ECO:0000256" key="2">
    <source>
        <dbReference type="ARBA" id="ARBA00004651"/>
    </source>
</evidence>
<keyword evidence="7" id="KW-0547">Nucleotide-binding</keyword>
<evidence type="ECO:0000256" key="12">
    <source>
        <dbReference type="ARBA" id="ARBA00023136"/>
    </source>
</evidence>
<evidence type="ECO:0000256" key="18">
    <source>
        <dbReference type="SAM" id="MobiDB-lite"/>
    </source>
</evidence>
<dbReference type="InterPro" id="IPR035906">
    <property type="entry name" value="MetI-like_sf"/>
</dbReference>
<dbReference type="SUPFAM" id="SSF161098">
    <property type="entry name" value="MetI-like"/>
    <property type="match status" value="1"/>
</dbReference>
<dbReference type="Pfam" id="PF08352">
    <property type="entry name" value="oligo_HPY"/>
    <property type="match status" value="1"/>
</dbReference>
<dbReference type="InterPro" id="IPR027417">
    <property type="entry name" value="P-loop_NTPase"/>
</dbReference>
<evidence type="ECO:0000259" key="20">
    <source>
        <dbReference type="PROSITE" id="PS50928"/>
    </source>
</evidence>
<evidence type="ECO:0000256" key="9">
    <source>
        <dbReference type="ARBA" id="ARBA00022967"/>
    </source>
</evidence>
<dbReference type="PROSITE" id="PS50928">
    <property type="entry name" value="ABC_TM1"/>
    <property type="match status" value="1"/>
</dbReference>
<dbReference type="Gene3D" id="1.10.3720.10">
    <property type="entry name" value="MetI-like"/>
    <property type="match status" value="1"/>
</dbReference>
<feature type="transmembrane region" description="Helical" evidence="17">
    <location>
        <begin position="96"/>
        <end position="120"/>
    </location>
</feature>
<dbReference type="Proteomes" id="UP000293719">
    <property type="component" value="Chromosome"/>
</dbReference>
<dbReference type="NCBIfam" id="TIGR01727">
    <property type="entry name" value="oligo_HPY"/>
    <property type="match status" value="1"/>
</dbReference>